<evidence type="ECO:0000313" key="2">
    <source>
        <dbReference type="Proteomes" id="UP000770717"/>
    </source>
</evidence>
<dbReference type="AlphaFoldDB" id="A0A8J6BBJ4"/>
<organism evidence="1 2">
    <name type="scientific">Eleutherodactylus coqui</name>
    <name type="common">Puerto Rican coqui</name>
    <dbReference type="NCBI Taxonomy" id="57060"/>
    <lineage>
        <taxon>Eukaryota</taxon>
        <taxon>Metazoa</taxon>
        <taxon>Chordata</taxon>
        <taxon>Craniata</taxon>
        <taxon>Vertebrata</taxon>
        <taxon>Euteleostomi</taxon>
        <taxon>Amphibia</taxon>
        <taxon>Batrachia</taxon>
        <taxon>Anura</taxon>
        <taxon>Neobatrachia</taxon>
        <taxon>Hyloidea</taxon>
        <taxon>Eleutherodactylidae</taxon>
        <taxon>Eleutherodactylinae</taxon>
        <taxon>Eleutherodactylus</taxon>
        <taxon>Eleutherodactylus</taxon>
    </lineage>
</organism>
<comment type="caution">
    <text evidence="1">The sequence shown here is derived from an EMBL/GenBank/DDBJ whole genome shotgun (WGS) entry which is preliminary data.</text>
</comment>
<keyword evidence="2" id="KW-1185">Reference proteome</keyword>
<gene>
    <name evidence="1" type="ORF">GDO78_021052</name>
</gene>
<reference evidence="1" key="1">
    <citation type="thesis" date="2020" institute="ProQuest LLC" country="789 East Eisenhower Parkway, Ann Arbor, MI, USA">
        <title>Comparative Genomics and Chromosome Evolution.</title>
        <authorList>
            <person name="Mudd A.B."/>
        </authorList>
    </citation>
    <scope>NUCLEOTIDE SEQUENCE</scope>
    <source>
        <strain evidence="1">HN-11 Male</strain>
        <tissue evidence="1">Kidney and liver</tissue>
    </source>
</reference>
<dbReference type="EMBL" id="WNTK01058638">
    <property type="protein sequence ID" value="KAG9460550.1"/>
    <property type="molecule type" value="Genomic_DNA"/>
</dbReference>
<accession>A0A8J6BBJ4</accession>
<sequence length="79" mass="9052">MPSKRLDHIYFSRSPGTKKCRTRLDASAVPPLGLHWLIYKGLTTFLGLDQQFYTFCATIQSFQKSYIVYITAAYSNIPD</sequence>
<evidence type="ECO:0000313" key="1">
    <source>
        <dbReference type="EMBL" id="KAG9460550.1"/>
    </source>
</evidence>
<name>A0A8J6BBJ4_ELECQ</name>
<proteinExistence type="predicted"/>
<protein>
    <submittedName>
        <fullName evidence="1">Uncharacterized protein</fullName>
    </submittedName>
</protein>
<dbReference type="Proteomes" id="UP000770717">
    <property type="component" value="Unassembled WGS sequence"/>
</dbReference>